<dbReference type="PANTHER" id="PTHR47816">
    <property type="entry name" value="RIBOSOMAL RNA SMALL SUBUNIT METHYLTRANSFERASE C"/>
    <property type="match status" value="1"/>
</dbReference>
<dbReference type="SUPFAM" id="SSF53335">
    <property type="entry name" value="S-adenosyl-L-methionine-dependent methyltransferases"/>
    <property type="match status" value="1"/>
</dbReference>
<keyword evidence="1" id="KW-0489">Methyltransferase</keyword>
<evidence type="ECO:0000313" key="4">
    <source>
        <dbReference type="EMBL" id="AAV60479.1"/>
    </source>
</evidence>
<accession>Q5M4T7</accession>
<name>Q5M4T7_STRT2</name>
<dbReference type="HOGENOM" id="CLU_018398_7_2_9"/>
<gene>
    <name evidence="4" type="ordered locus">stu0800</name>
</gene>
<proteinExistence type="predicted"/>
<dbReference type="Gene3D" id="3.40.50.150">
    <property type="entry name" value="Vaccinia Virus protein VP39"/>
    <property type="match status" value="1"/>
</dbReference>
<dbReference type="CDD" id="cd02440">
    <property type="entry name" value="AdoMet_MTases"/>
    <property type="match status" value="1"/>
</dbReference>
<keyword evidence="2" id="KW-0808">Transferase</keyword>
<dbReference type="InterPro" id="IPR029063">
    <property type="entry name" value="SAM-dependent_MTases_sf"/>
</dbReference>
<dbReference type="AlphaFoldDB" id="Q5M4T7"/>
<evidence type="ECO:0000259" key="3">
    <source>
        <dbReference type="Pfam" id="PF05175"/>
    </source>
</evidence>
<dbReference type="KEGG" id="stl:stu0800"/>
<organism evidence="4 5">
    <name type="scientific">Streptococcus thermophilus (strain ATCC BAA-250 / LMG 18311)</name>
    <dbReference type="NCBI Taxonomy" id="264199"/>
    <lineage>
        <taxon>Bacteria</taxon>
        <taxon>Bacillati</taxon>
        <taxon>Bacillota</taxon>
        <taxon>Bacilli</taxon>
        <taxon>Lactobacillales</taxon>
        <taxon>Streptococcaceae</taxon>
        <taxon>Streptococcus</taxon>
    </lineage>
</organism>
<evidence type="ECO:0000256" key="2">
    <source>
        <dbReference type="ARBA" id="ARBA00022679"/>
    </source>
</evidence>
<dbReference type="STRING" id="264199.stu0800"/>
<dbReference type="eggNOG" id="COG2813">
    <property type="taxonomic scope" value="Bacteria"/>
</dbReference>
<reference evidence="4 5" key="1">
    <citation type="journal article" date="2004" name="Nat. Biotechnol.">
        <title>Complete sequence and comparative genome analysis of the dairy bacterium Streptococcus thermophilus.</title>
        <authorList>
            <person name="Bolotin A."/>
            <person name="Quinquis B."/>
            <person name="Renault P."/>
            <person name="Sorokin A."/>
            <person name="Ehrlich S.D."/>
            <person name="Kulakauskas S."/>
            <person name="Lapidus A."/>
            <person name="Goltsman E."/>
            <person name="Mazur M."/>
            <person name="Pusch G.D."/>
            <person name="Fonstein M."/>
            <person name="Overbeek R."/>
            <person name="Kyprides N."/>
            <person name="Purnelle B."/>
            <person name="Prozzi D."/>
            <person name="Ngui K."/>
            <person name="Masuy D."/>
            <person name="Hancy F."/>
            <person name="Burteau S."/>
            <person name="Boutry M."/>
            <person name="Delcour J."/>
            <person name="Goffeau A."/>
            <person name="Hols P."/>
        </authorList>
    </citation>
    <scope>NUCLEOTIDE SEQUENCE [LARGE SCALE GENOMIC DNA]</scope>
    <source>
        <strain evidence="5">ATCC BAA-250 / LMG 18311</strain>
    </source>
</reference>
<dbReference type="InterPro" id="IPR007848">
    <property type="entry name" value="Small_mtfrase_dom"/>
</dbReference>
<dbReference type="GO" id="GO:0008757">
    <property type="term" value="F:S-adenosylmethionine-dependent methyltransferase activity"/>
    <property type="evidence" value="ECO:0007669"/>
    <property type="project" value="InterPro"/>
</dbReference>
<evidence type="ECO:0000256" key="1">
    <source>
        <dbReference type="ARBA" id="ARBA00022603"/>
    </source>
</evidence>
<keyword evidence="5" id="KW-1185">Reference proteome</keyword>
<dbReference type="PANTHER" id="PTHR47816:SF4">
    <property type="entry name" value="RIBOSOMAL RNA SMALL SUBUNIT METHYLTRANSFERASE C"/>
    <property type="match status" value="1"/>
</dbReference>
<feature type="domain" description="Methyltransferase small" evidence="3">
    <location>
        <begin position="46"/>
        <end position="209"/>
    </location>
</feature>
<dbReference type="Pfam" id="PF05175">
    <property type="entry name" value="MTS"/>
    <property type="match status" value="1"/>
</dbReference>
<dbReference type="Proteomes" id="UP000001170">
    <property type="component" value="Chromosome"/>
</dbReference>
<sequence length="213" mass="23789">MSLIIFYDLIRPQRRKNMSKMYYAEMPDAAHDIHDLKVALLGQGFHFYTDAGVFSKKKVDYGSQVLLNALDLERGKNLLDVGCGYGPLGISLAKVQGVQSTMIDINSRAIDLAKKNAERNGVVAHIFQSNIYENVSEKFDYIISNPPIRAGKKVVHEIIEGAFDHLNQGGSLTIVIQKKQGAPSAKVKMENVFGNAEIIRKDKGYYILRSEKL</sequence>
<dbReference type="GO" id="GO:0032259">
    <property type="term" value="P:methylation"/>
    <property type="evidence" value="ECO:0007669"/>
    <property type="project" value="UniProtKB-KW"/>
</dbReference>
<protein>
    <recommendedName>
        <fullName evidence="3">Methyltransferase small domain-containing protein</fullName>
    </recommendedName>
</protein>
<dbReference type="EMBL" id="CP000023">
    <property type="protein sequence ID" value="AAV60479.1"/>
    <property type="molecule type" value="Genomic_DNA"/>
</dbReference>
<evidence type="ECO:0000313" key="5">
    <source>
        <dbReference type="Proteomes" id="UP000001170"/>
    </source>
</evidence>
<dbReference type="InterPro" id="IPR046977">
    <property type="entry name" value="RsmC/RlmG"/>
</dbReference>